<keyword evidence="1" id="KW-0472">Membrane</keyword>
<keyword evidence="1" id="KW-0812">Transmembrane</keyword>
<feature type="transmembrane region" description="Helical" evidence="1">
    <location>
        <begin position="6"/>
        <end position="23"/>
    </location>
</feature>
<organism evidence="2 3">
    <name type="scientific">Streptomyces brevispora</name>
    <dbReference type="NCBI Taxonomy" id="887462"/>
    <lineage>
        <taxon>Bacteria</taxon>
        <taxon>Bacillati</taxon>
        <taxon>Actinomycetota</taxon>
        <taxon>Actinomycetes</taxon>
        <taxon>Kitasatosporales</taxon>
        <taxon>Streptomycetaceae</taxon>
        <taxon>Streptomyces</taxon>
    </lineage>
</organism>
<dbReference type="AlphaFoldDB" id="A0A561V3N2"/>
<reference evidence="2 3" key="1">
    <citation type="submission" date="2019-06" db="EMBL/GenBank/DDBJ databases">
        <title>Sequencing the genomes of 1000 actinobacteria strains.</title>
        <authorList>
            <person name="Klenk H.-P."/>
        </authorList>
    </citation>
    <scope>NUCLEOTIDE SEQUENCE [LARGE SCALE GENOMIC DNA]</scope>
    <source>
        <strain evidence="2 3">DSM 42059</strain>
    </source>
</reference>
<dbReference type="EMBL" id="VIWW01000001">
    <property type="protein sequence ID" value="TWG06220.1"/>
    <property type="molecule type" value="Genomic_DNA"/>
</dbReference>
<protein>
    <submittedName>
        <fullName evidence="2">Uncharacterized protein</fullName>
    </submittedName>
</protein>
<proteinExistence type="predicted"/>
<comment type="caution">
    <text evidence="2">The sequence shown here is derived from an EMBL/GenBank/DDBJ whole genome shotgun (WGS) entry which is preliminary data.</text>
</comment>
<accession>A0A561V3N2</accession>
<sequence>MPPQASHTVVIFTPWVITVLLVIGPVRIVPYRLTFCDCISSPVPRLWKEVMSRLRITRLSARADRSGNWWPRRGAHASDVGSAAFSERECESFPKLPVFCFQLPVARGGDLQAPKQGEVGGSLAVGN</sequence>
<evidence type="ECO:0000313" key="3">
    <source>
        <dbReference type="Proteomes" id="UP000318186"/>
    </source>
</evidence>
<keyword evidence="1" id="KW-1133">Transmembrane helix</keyword>
<evidence type="ECO:0000256" key="1">
    <source>
        <dbReference type="SAM" id="Phobius"/>
    </source>
</evidence>
<dbReference type="Proteomes" id="UP000318186">
    <property type="component" value="Unassembled WGS sequence"/>
</dbReference>
<gene>
    <name evidence="2" type="ORF">FHX80_114715</name>
</gene>
<name>A0A561V3N2_9ACTN</name>
<evidence type="ECO:0000313" key="2">
    <source>
        <dbReference type="EMBL" id="TWG06220.1"/>
    </source>
</evidence>